<dbReference type="InterPro" id="IPR002305">
    <property type="entry name" value="aa-tRNA-synth_Ic"/>
</dbReference>
<dbReference type="EC" id="6.1.1.2" evidence="2 9"/>
<dbReference type="PANTHER" id="PTHR43766">
    <property type="entry name" value="TRYPTOPHAN--TRNA LIGASE, MITOCHONDRIAL"/>
    <property type="match status" value="1"/>
</dbReference>
<evidence type="ECO:0000256" key="9">
    <source>
        <dbReference type="NCBIfam" id="TIGR00233"/>
    </source>
</evidence>
<comment type="similarity">
    <text evidence="1 10">Belongs to the class-I aminoacyl-tRNA synthetase family.</text>
</comment>
<evidence type="ECO:0000256" key="7">
    <source>
        <dbReference type="ARBA" id="ARBA00023146"/>
    </source>
</evidence>
<keyword evidence="6 10" id="KW-0648">Protein biosynthesis</keyword>
<dbReference type="FunFam" id="1.10.240.10:FF:000005">
    <property type="entry name" value="Tryptophan--tRNA ligase"/>
    <property type="match status" value="1"/>
</dbReference>
<dbReference type="InterPro" id="IPR014729">
    <property type="entry name" value="Rossmann-like_a/b/a_fold"/>
</dbReference>
<keyword evidence="3 10" id="KW-0436">Ligase</keyword>
<evidence type="ECO:0000256" key="1">
    <source>
        <dbReference type="ARBA" id="ARBA00005594"/>
    </source>
</evidence>
<dbReference type="CDD" id="cd00806">
    <property type="entry name" value="TrpRS_core"/>
    <property type="match status" value="1"/>
</dbReference>
<dbReference type="InterPro" id="IPR002306">
    <property type="entry name" value="Trp-tRNA-ligase"/>
</dbReference>
<dbReference type="EMBL" id="JAEDAK010000001">
    <property type="protein sequence ID" value="MBH9575780.1"/>
    <property type="molecule type" value="Genomic_DNA"/>
</dbReference>
<evidence type="ECO:0000256" key="6">
    <source>
        <dbReference type="ARBA" id="ARBA00022917"/>
    </source>
</evidence>
<keyword evidence="7 10" id="KW-0030">Aminoacyl-tRNA synthetase</keyword>
<dbReference type="InterPro" id="IPR050203">
    <property type="entry name" value="Trp-tRNA_synthetase"/>
</dbReference>
<evidence type="ECO:0000313" key="11">
    <source>
        <dbReference type="EMBL" id="MBH9575780.1"/>
    </source>
</evidence>
<dbReference type="PROSITE" id="PS00178">
    <property type="entry name" value="AA_TRNA_LIGASE_I"/>
    <property type="match status" value="1"/>
</dbReference>
<keyword evidence="12" id="KW-1185">Reference proteome</keyword>
<dbReference type="Gene3D" id="1.10.240.10">
    <property type="entry name" value="Tyrosyl-Transfer RNA Synthetase"/>
    <property type="match status" value="1"/>
</dbReference>
<name>A0A931NGT3_9BURK</name>
<dbReference type="SUPFAM" id="SSF52374">
    <property type="entry name" value="Nucleotidylyl transferase"/>
    <property type="match status" value="1"/>
</dbReference>
<keyword evidence="5 10" id="KW-0067">ATP-binding</keyword>
<proteinExistence type="inferred from homology"/>
<dbReference type="InterPro" id="IPR001412">
    <property type="entry name" value="aa-tRNA-synth_I_CS"/>
</dbReference>
<accession>A0A931NGT3</accession>
<organism evidence="11 12">
    <name type="scientific">Inhella proteolytica</name>
    <dbReference type="NCBI Taxonomy" id="2795029"/>
    <lineage>
        <taxon>Bacteria</taxon>
        <taxon>Pseudomonadati</taxon>
        <taxon>Pseudomonadota</taxon>
        <taxon>Betaproteobacteria</taxon>
        <taxon>Burkholderiales</taxon>
        <taxon>Sphaerotilaceae</taxon>
        <taxon>Inhella</taxon>
    </lineage>
</organism>
<dbReference type="Proteomes" id="UP000613266">
    <property type="component" value="Unassembled WGS sequence"/>
</dbReference>
<dbReference type="PRINTS" id="PR01039">
    <property type="entry name" value="TRNASYNTHTRP"/>
</dbReference>
<dbReference type="AlphaFoldDB" id="A0A931NGT3"/>
<comment type="caution">
    <text evidence="11">The sequence shown here is derived from an EMBL/GenBank/DDBJ whole genome shotgun (WGS) entry which is preliminary data.</text>
</comment>
<evidence type="ECO:0000256" key="3">
    <source>
        <dbReference type="ARBA" id="ARBA00022598"/>
    </source>
</evidence>
<comment type="catalytic activity">
    <reaction evidence="8">
        <text>tRNA(Trp) + L-tryptophan + ATP = L-tryptophyl-tRNA(Trp) + AMP + diphosphate + H(+)</text>
        <dbReference type="Rhea" id="RHEA:24080"/>
        <dbReference type="Rhea" id="RHEA-COMP:9671"/>
        <dbReference type="Rhea" id="RHEA-COMP:9705"/>
        <dbReference type="ChEBI" id="CHEBI:15378"/>
        <dbReference type="ChEBI" id="CHEBI:30616"/>
        <dbReference type="ChEBI" id="CHEBI:33019"/>
        <dbReference type="ChEBI" id="CHEBI:57912"/>
        <dbReference type="ChEBI" id="CHEBI:78442"/>
        <dbReference type="ChEBI" id="CHEBI:78535"/>
        <dbReference type="ChEBI" id="CHEBI:456215"/>
        <dbReference type="EC" id="6.1.1.2"/>
    </reaction>
</comment>
<dbReference type="PANTHER" id="PTHR43766:SF1">
    <property type="entry name" value="TRYPTOPHAN--TRNA LIGASE, MITOCHONDRIAL"/>
    <property type="match status" value="1"/>
</dbReference>
<evidence type="ECO:0000256" key="8">
    <source>
        <dbReference type="ARBA" id="ARBA00049929"/>
    </source>
</evidence>
<dbReference type="GO" id="GO:0005524">
    <property type="term" value="F:ATP binding"/>
    <property type="evidence" value="ECO:0007669"/>
    <property type="project" value="UniProtKB-KW"/>
</dbReference>
<dbReference type="Pfam" id="PF00579">
    <property type="entry name" value="tRNA-synt_1b"/>
    <property type="match status" value="1"/>
</dbReference>
<evidence type="ECO:0000256" key="4">
    <source>
        <dbReference type="ARBA" id="ARBA00022741"/>
    </source>
</evidence>
<reference evidence="11" key="1">
    <citation type="submission" date="2020-12" db="EMBL/GenBank/DDBJ databases">
        <title>The genome sequence of Inhella sp. 1Y17.</title>
        <authorList>
            <person name="Liu Y."/>
        </authorList>
    </citation>
    <scope>NUCLEOTIDE SEQUENCE</scope>
    <source>
        <strain evidence="11">1Y17</strain>
    </source>
</reference>
<dbReference type="NCBIfam" id="TIGR00233">
    <property type="entry name" value="trpS"/>
    <property type="match status" value="1"/>
</dbReference>
<dbReference type="Gene3D" id="3.40.50.620">
    <property type="entry name" value="HUPs"/>
    <property type="match status" value="1"/>
</dbReference>
<dbReference type="GO" id="GO:0004830">
    <property type="term" value="F:tryptophan-tRNA ligase activity"/>
    <property type="evidence" value="ECO:0007669"/>
    <property type="project" value="UniProtKB-UniRule"/>
</dbReference>
<sequence>MSSAARVVSGMRPTGALHLGHYHGVLKTWLALQQDHDCLFFVADWHALTDGSGAVREEAVYDMVVDWLAAGIDPQRATLFIQSRMAEHAELFTLLAMVTPLSWLERVPGFREIADQHPSFGRLGYPLLQAADILAYKAELVPVGQDQAAHLELCRELARRFNHLAGRTVFPEPQAVLSDAPRLPGLDGRKMSKGFANTIGMREDAESTRAKLLRMPTDPQRVHRHDCGEPTRCPVWPLHQAVSPQAQQEQLAADCRAARTGCVDCKQALLDHLLPQQATWRERAEQHLAEPKQVHWLVEVGTERARALARKTLREVRDCLGLATP</sequence>
<protein>
    <recommendedName>
        <fullName evidence="2 9">Tryptophan--tRNA ligase</fullName>
        <ecNumber evidence="2 9">6.1.1.2</ecNumber>
    </recommendedName>
</protein>
<dbReference type="GO" id="GO:0006436">
    <property type="term" value="P:tryptophanyl-tRNA aminoacylation"/>
    <property type="evidence" value="ECO:0007669"/>
    <property type="project" value="UniProtKB-UniRule"/>
</dbReference>
<gene>
    <name evidence="11" type="primary">trpS</name>
    <name evidence="11" type="ORF">I7X39_02575</name>
</gene>
<keyword evidence="4 10" id="KW-0547">Nucleotide-binding</keyword>
<dbReference type="GO" id="GO:0005829">
    <property type="term" value="C:cytosol"/>
    <property type="evidence" value="ECO:0007669"/>
    <property type="project" value="TreeGrafter"/>
</dbReference>
<evidence type="ECO:0000256" key="10">
    <source>
        <dbReference type="RuleBase" id="RU363036"/>
    </source>
</evidence>
<evidence type="ECO:0000313" key="12">
    <source>
        <dbReference type="Proteomes" id="UP000613266"/>
    </source>
</evidence>
<dbReference type="RefSeq" id="WP_198109376.1">
    <property type="nucleotide sequence ID" value="NZ_JAEDAK010000001.1"/>
</dbReference>
<evidence type="ECO:0000256" key="5">
    <source>
        <dbReference type="ARBA" id="ARBA00022840"/>
    </source>
</evidence>
<evidence type="ECO:0000256" key="2">
    <source>
        <dbReference type="ARBA" id="ARBA00013161"/>
    </source>
</evidence>